<name>A0A8H9IUR6_9PSEU</name>
<dbReference type="PANTHER" id="PTHR43802">
    <property type="entry name" value="ENOYL-COA HYDRATASE"/>
    <property type="match status" value="1"/>
</dbReference>
<dbReference type="RefSeq" id="WP_183177018.1">
    <property type="nucleotide sequence ID" value="NZ_BNAV01000001.1"/>
</dbReference>
<dbReference type="SUPFAM" id="SSF52096">
    <property type="entry name" value="ClpP/crotonase"/>
    <property type="match status" value="1"/>
</dbReference>
<reference evidence="2" key="1">
    <citation type="journal article" date="2014" name="Int. J. Syst. Evol. Microbiol.">
        <title>Complete genome sequence of Corynebacterium casei LMG S-19264T (=DSM 44701T), isolated from a smear-ripened cheese.</title>
        <authorList>
            <consortium name="US DOE Joint Genome Institute (JGI-PGF)"/>
            <person name="Walter F."/>
            <person name="Albersmeier A."/>
            <person name="Kalinowski J."/>
            <person name="Ruckert C."/>
        </authorList>
    </citation>
    <scope>NUCLEOTIDE SEQUENCE</scope>
    <source>
        <strain evidence="2">CGMCC 4.7679</strain>
    </source>
</reference>
<organism evidence="2 3">
    <name type="scientific">Amycolatopsis bartoniae</name>
    <dbReference type="NCBI Taxonomy" id="941986"/>
    <lineage>
        <taxon>Bacteria</taxon>
        <taxon>Bacillati</taxon>
        <taxon>Actinomycetota</taxon>
        <taxon>Actinomycetes</taxon>
        <taxon>Pseudonocardiales</taxon>
        <taxon>Pseudonocardiaceae</taxon>
        <taxon>Amycolatopsis</taxon>
    </lineage>
</organism>
<keyword evidence="3" id="KW-1185">Reference proteome</keyword>
<evidence type="ECO:0000313" key="2">
    <source>
        <dbReference type="EMBL" id="GHF35664.1"/>
    </source>
</evidence>
<dbReference type="PANTHER" id="PTHR43802:SF1">
    <property type="entry name" value="IP11341P-RELATED"/>
    <property type="match status" value="1"/>
</dbReference>
<dbReference type="Gene3D" id="3.90.226.10">
    <property type="entry name" value="2-enoyl-CoA Hydratase, Chain A, domain 1"/>
    <property type="match status" value="1"/>
</dbReference>
<dbReference type="Pfam" id="PF00378">
    <property type="entry name" value="ECH_1"/>
    <property type="match status" value="1"/>
</dbReference>
<dbReference type="AlphaFoldDB" id="A0A8H9IUR6"/>
<evidence type="ECO:0000256" key="1">
    <source>
        <dbReference type="ARBA" id="ARBA00005254"/>
    </source>
</evidence>
<proteinExistence type="inferred from homology"/>
<reference evidence="2" key="2">
    <citation type="submission" date="2020-09" db="EMBL/GenBank/DDBJ databases">
        <authorList>
            <person name="Sun Q."/>
            <person name="Zhou Y."/>
        </authorList>
    </citation>
    <scope>NUCLEOTIDE SEQUENCE</scope>
    <source>
        <strain evidence="2">CGMCC 4.7679</strain>
    </source>
</reference>
<gene>
    <name evidence="2" type="primary">paaG</name>
    <name evidence="2" type="ORF">GCM10017566_05720</name>
</gene>
<comment type="similarity">
    <text evidence="1">Belongs to the enoyl-CoA hydratase/isomerase family.</text>
</comment>
<dbReference type="InterPro" id="IPR001753">
    <property type="entry name" value="Enoyl-CoA_hydra/iso"/>
</dbReference>
<accession>A0A8H9IUR6</accession>
<dbReference type="CDD" id="cd06558">
    <property type="entry name" value="crotonase-like"/>
    <property type="match status" value="1"/>
</dbReference>
<dbReference type="Proteomes" id="UP000658656">
    <property type="component" value="Unassembled WGS sequence"/>
</dbReference>
<comment type="caution">
    <text evidence="2">The sequence shown here is derived from an EMBL/GenBank/DDBJ whole genome shotgun (WGS) entry which is preliminary data.</text>
</comment>
<evidence type="ECO:0000313" key="3">
    <source>
        <dbReference type="Proteomes" id="UP000658656"/>
    </source>
</evidence>
<sequence>MYETIKLEKKDHIATLTLNRPERLNAFTPKMLDEVSHAWQDIRYDDDVHVAVLTGAGRAFCSGVDRAQSITDTPNVWNREDAGRRKLGPKSNSCWKPVVLAVNGLAAGGAFYFLNEADIVICSENATFFDPHLTYHLASTCEPIGALARMPYSEVMRMVLLGNHERIGPDRALALGLVSDVLAQDELMDEAHSLAGKIAEASPRAVQGSVRGVWTALHSVWAGGLDHAIVYPTIGNDPDAVAEGVAKLRSGKRLEYRVR</sequence>
<dbReference type="GO" id="GO:0003824">
    <property type="term" value="F:catalytic activity"/>
    <property type="evidence" value="ECO:0007669"/>
    <property type="project" value="UniProtKB-ARBA"/>
</dbReference>
<dbReference type="EMBL" id="BNAV01000001">
    <property type="protein sequence ID" value="GHF35664.1"/>
    <property type="molecule type" value="Genomic_DNA"/>
</dbReference>
<protein>
    <submittedName>
        <fullName evidence="2">Enoyl-CoA hydratase</fullName>
    </submittedName>
</protein>
<dbReference type="InterPro" id="IPR029045">
    <property type="entry name" value="ClpP/crotonase-like_dom_sf"/>
</dbReference>